<dbReference type="AlphaFoldDB" id="A0A0F9CHS5"/>
<accession>A0A0F9CHS5</accession>
<gene>
    <name evidence="1" type="ORF">LCGC14_2399760</name>
</gene>
<reference evidence="1" key="1">
    <citation type="journal article" date="2015" name="Nature">
        <title>Complex archaea that bridge the gap between prokaryotes and eukaryotes.</title>
        <authorList>
            <person name="Spang A."/>
            <person name="Saw J.H."/>
            <person name="Jorgensen S.L."/>
            <person name="Zaremba-Niedzwiedzka K."/>
            <person name="Martijn J."/>
            <person name="Lind A.E."/>
            <person name="van Eijk R."/>
            <person name="Schleper C."/>
            <person name="Guy L."/>
            <person name="Ettema T.J."/>
        </authorList>
    </citation>
    <scope>NUCLEOTIDE SEQUENCE</scope>
</reference>
<dbReference type="EMBL" id="LAZR01036005">
    <property type="protein sequence ID" value="KKL25992.1"/>
    <property type="molecule type" value="Genomic_DNA"/>
</dbReference>
<evidence type="ECO:0000313" key="1">
    <source>
        <dbReference type="EMBL" id="KKL25992.1"/>
    </source>
</evidence>
<name>A0A0F9CHS5_9ZZZZ</name>
<protein>
    <submittedName>
        <fullName evidence="1">Uncharacterized protein</fullName>
    </submittedName>
</protein>
<comment type="caution">
    <text evidence="1">The sequence shown here is derived from an EMBL/GenBank/DDBJ whole genome shotgun (WGS) entry which is preliminary data.</text>
</comment>
<organism evidence="1">
    <name type="scientific">marine sediment metagenome</name>
    <dbReference type="NCBI Taxonomy" id="412755"/>
    <lineage>
        <taxon>unclassified sequences</taxon>
        <taxon>metagenomes</taxon>
        <taxon>ecological metagenomes</taxon>
    </lineage>
</organism>
<proteinExistence type="predicted"/>
<sequence>MQKRHAARPRLVVDNSSRIAGLRAQKVLGHRNVFGFGNGRHMRAPAPWDAVFPLVYPLSVELLARPLLQFRSNDGASAQSVDEVSVNFHRPGIIGKVFRFVKAIIIPTTFRQDSGENRGMGYKESPDYKDQCGERLAIAREVVGYPIRADFVRATFAWQDEAQFKRDEDKVKTWENGVLPPPEFIDYLKGLFGITPNYIYSDDSASMGGPLSIEIRNLENSRAAKIA</sequence>